<comment type="similarity">
    <text evidence="1">Belongs to the short-chain dehydrogenases/reductases (SDR) family.</text>
</comment>
<protein>
    <submittedName>
        <fullName evidence="5">Short chain dehydrogenase</fullName>
    </submittedName>
</protein>
<sequence length="361" mass="38282">MSSASLGDPGLGRSISKHNAAFPLINTSYDHHTTLDAMVSQRLRLLGALLALAIPTIHLLRRITTARRRKLASAERVLILGASSGVGHAIARQYARRGARVCVVARRADKISALAAECSSISSSSSSNGSGGDNNSCIGVAADLSVVADMVRLRETIERQWGGLDTVHVCAGVSALQPVMALTGAQGKEDAAAEGIQDAVDVTAKAVQGNLYGPMVAALTFIPMLTRTSTAPAILLVSSMAALVPAPTRGLYAATKASSLLLYQAMAIEHRDIAFTFILPATIEGDFRASAVDSGPVREADPNKHGLKIEYVAARCVDAVDKGVRGNVVMPRIPYILAHHMYYIWPSLIERAAARKYNFPF</sequence>
<proteinExistence type="inferred from homology"/>
<evidence type="ECO:0000256" key="4">
    <source>
        <dbReference type="ARBA" id="ARBA00037096"/>
    </source>
</evidence>
<evidence type="ECO:0000256" key="1">
    <source>
        <dbReference type="ARBA" id="ARBA00006484"/>
    </source>
</evidence>
<dbReference type="InterPro" id="IPR002347">
    <property type="entry name" value="SDR_fam"/>
</dbReference>
<dbReference type="Pfam" id="PF00106">
    <property type="entry name" value="adh_short"/>
    <property type="match status" value="1"/>
</dbReference>
<evidence type="ECO:0000313" key="6">
    <source>
        <dbReference type="Proteomes" id="UP000094444"/>
    </source>
</evidence>
<dbReference type="Gene3D" id="3.40.50.720">
    <property type="entry name" value="NAD(P)-binding Rossmann-like Domain"/>
    <property type="match status" value="1"/>
</dbReference>
<evidence type="ECO:0000313" key="5">
    <source>
        <dbReference type="EMBL" id="POS70911.1"/>
    </source>
</evidence>
<comment type="function">
    <text evidence="4">Putative oxidoreductase.</text>
</comment>
<keyword evidence="2" id="KW-0521">NADP</keyword>
<dbReference type="GO" id="GO:0016491">
    <property type="term" value="F:oxidoreductase activity"/>
    <property type="evidence" value="ECO:0007669"/>
    <property type="project" value="UniProtKB-KW"/>
</dbReference>
<keyword evidence="6" id="KW-1185">Reference proteome</keyword>
<dbReference type="InterPro" id="IPR036291">
    <property type="entry name" value="NAD(P)-bd_dom_sf"/>
</dbReference>
<comment type="caution">
    <text evidence="5">The sequence shown here is derived from an EMBL/GenBank/DDBJ whole genome shotgun (WGS) entry which is preliminary data.</text>
</comment>
<dbReference type="PROSITE" id="PS00061">
    <property type="entry name" value="ADH_SHORT"/>
    <property type="match status" value="1"/>
</dbReference>
<name>A0A2P5HL04_DIAHE</name>
<dbReference type="PANTHER" id="PTHR44196">
    <property type="entry name" value="DEHYDROGENASE/REDUCTASE SDR FAMILY MEMBER 7B"/>
    <property type="match status" value="1"/>
</dbReference>
<dbReference type="EMBL" id="MAVT02001444">
    <property type="protein sequence ID" value="POS70911.1"/>
    <property type="molecule type" value="Genomic_DNA"/>
</dbReference>
<dbReference type="OrthoDB" id="37659at2759"/>
<dbReference type="InterPro" id="IPR020904">
    <property type="entry name" value="Sc_DH/Rdtase_CS"/>
</dbReference>
<dbReference type="GO" id="GO:0016020">
    <property type="term" value="C:membrane"/>
    <property type="evidence" value="ECO:0007669"/>
    <property type="project" value="TreeGrafter"/>
</dbReference>
<dbReference type="PANTHER" id="PTHR44196:SF1">
    <property type="entry name" value="DEHYDROGENASE_REDUCTASE SDR FAMILY MEMBER 7B"/>
    <property type="match status" value="1"/>
</dbReference>
<organism evidence="5 6">
    <name type="scientific">Diaporthe helianthi</name>
    <dbReference type="NCBI Taxonomy" id="158607"/>
    <lineage>
        <taxon>Eukaryota</taxon>
        <taxon>Fungi</taxon>
        <taxon>Dikarya</taxon>
        <taxon>Ascomycota</taxon>
        <taxon>Pezizomycotina</taxon>
        <taxon>Sordariomycetes</taxon>
        <taxon>Sordariomycetidae</taxon>
        <taxon>Diaporthales</taxon>
        <taxon>Diaporthaceae</taxon>
        <taxon>Diaporthe</taxon>
    </lineage>
</organism>
<keyword evidence="3" id="KW-0560">Oxidoreductase</keyword>
<dbReference type="Proteomes" id="UP000094444">
    <property type="component" value="Unassembled WGS sequence"/>
</dbReference>
<dbReference type="AlphaFoldDB" id="A0A2P5HL04"/>
<dbReference type="SUPFAM" id="SSF51735">
    <property type="entry name" value="NAD(P)-binding Rossmann-fold domains"/>
    <property type="match status" value="1"/>
</dbReference>
<reference evidence="5" key="1">
    <citation type="submission" date="2017-09" db="EMBL/GenBank/DDBJ databases">
        <title>Polyketide synthases of a Diaporthe helianthi virulent isolate.</title>
        <authorList>
            <person name="Baroncelli R."/>
        </authorList>
    </citation>
    <scope>NUCLEOTIDE SEQUENCE [LARGE SCALE GENOMIC DNA]</scope>
    <source>
        <strain evidence="5">7/96</strain>
    </source>
</reference>
<accession>A0A2P5HL04</accession>
<dbReference type="STRING" id="158607.A0A2P5HL04"/>
<gene>
    <name evidence="5" type="ORF">DHEL01_v210696</name>
</gene>
<dbReference type="PRINTS" id="PR00081">
    <property type="entry name" value="GDHRDH"/>
</dbReference>
<dbReference type="InParanoid" id="A0A2P5HL04"/>
<evidence type="ECO:0000256" key="3">
    <source>
        <dbReference type="ARBA" id="ARBA00023002"/>
    </source>
</evidence>
<evidence type="ECO:0000256" key="2">
    <source>
        <dbReference type="ARBA" id="ARBA00022857"/>
    </source>
</evidence>